<dbReference type="SUPFAM" id="SSF161098">
    <property type="entry name" value="MetI-like"/>
    <property type="match status" value="1"/>
</dbReference>
<dbReference type="PANTHER" id="PTHR43386">
    <property type="entry name" value="OLIGOPEPTIDE TRANSPORT SYSTEM PERMEASE PROTEIN APPC"/>
    <property type="match status" value="1"/>
</dbReference>
<evidence type="ECO:0000256" key="3">
    <source>
        <dbReference type="ARBA" id="ARBA00022475"/>
    </source>
</evidence>
<keyword evidence="4 7" id="KW-0812">Transmembrane</keyword>
<dbReference type="InterPro" id="IPR050366">
    <property type="entry name" value="BP-dependent_transpt_permease"/>
</dbReference>
<keyword evidence="5 7" id="KW-1133">Transmembrane helix</keyword>
<feature type="transmembrane region" description="Helical" evidence="7">
    <location>
        <begin position="201"/>
        <end position="220"/>
    </location>
</feature>
<dbReference type="InterPro" id="IPR000515">
    <property type="entry name" value="MetI-like"/>
</dbReference>
<sequence>MTQTVPDREERQLNRAWYKTRTFHRAIHNRRLVAGSVMVVAIIIVALFAPMIAREPLFSFRLDARLAQPSWDAPFGRDDFGRDIFSRIILGSRVSLTVGLLSQLIALVAGTMLGVIAGYYGGMIDNVIMRILDIFFAFPSLLLAISLMTITGGGSMQNVIIAIGLVYTPAFARIVRGSTLSVKEKEYIESAHAQGMSEVRIILLHIIPNIIGPIIIYATMGIGDAILTEAGLSFLGLGIQPPTPSWGGMLSNGKNYLSVAPSEVIFAGLAIVVVVIAFNTLGDGLRDFLDPRYN</sequence>
<evidence type="ECO:0000259" key="8">
    <source>
        <dbReference type="PROSITE" id="PS50928"/>
    </source>
</evidence>
<dbReference type="AlphaFoldDB" id="A0A7C1GU80"/>
<evidence type="ECO:0000256" key="7">
    <source>
        <dbReference type="RuleBase" id="RU363032"/>
    </source>
</evidence>
<dbReference type="GO" id="GO:0055085">
    <property type="term" value="P:transmembrane transport"/>
    <property type="evidence" value="ECO:0007669"/>
    <property type="project" value="InterPro"/>
</dbReference>
<evidence type="ECO:0000256" key="6">
    <source>
        <dbReference type="ARBA" id="ARBA00023136"/>
    </source>
</evidence>
<gene>
    <name evidence="9" type="ORF">ENN47_09930</name>
</gene>
<accession>A0A7C1GU80</accession>
<proteinExistence type="inferred from homology"/>
<feature type="transmembrane region" description="Helical" evidence="7">
    <location>
        <begin position="132"/>
        <end position="150"/>
    </location>
</feature>
<feature type="transmembrane region" description="Helical" evidence="7">
    <location>
        <begin position="100"/>
        <end position="120"/>
    </location>
</feature>
<dbReference type="EMBL" id="DSBT01000305">
    <property type="protein sequence ID" value="HDP78480.1"/>
    <property type="molecule type" value="Genomic_DNA"/>
</dbReference>
<evidence type="ECO:0000256" key="4">
    <source>
        <dbReference type="ARBA" id="ARBA00022692"/>
    </source>
</evidence>
<feature type="transmembrane region" description="Helical" evidence="7">
    <location>
        <begin position="156"/>
        <end position="175"/>
    </location>
</feature>
<comment type="subcellular location">
    <subcellularLocation>
        <location evidence="1 7">Cell membrane</location>
        <topology evidence="1 7">Multi-pass membrane protein</topology>
    </subcellularLocation>
</comment>
<evidence type="ECO:0000256" key="5">
    <source>
        <dbReference type="ARBA" id="ARBA00022989"/>
    </source>
</evidence>
<reference evidence="9" key="1">
    <citation type="journal article" date="2020" name="mSystems">
        <title>Genome- and Community-Level Interaction Insights into Carbon Utilization and Element Cycling Functions of Hydrothermarchaeota in Hydrothermal Sediment.</title>
        <authorList>
            <person name="Zhou Z."/>
            <person name="Liu Y."/>
            <person name="Xu W."/>
            <person name="Pan J."/>
            <person name="Luo Z.H."/>
            <person name="Li M."/>
        </authorList>
    </citation>
    <scope>NUCLEOTIDE SEQUENCE [LARGE SCALE GENOMIC DNA]</scope>
    <source>
        <strain evidence="9">SpSt-1179</strain>
    </source>
</reference>
<feature type="transmembrane region" description="Helical" evidence="7">
    <location>
        <begin position="32"/>
        <end position="53"/>
    </location>
</feature>
<dbReference type="PROSITE" id="PS50928">
    <property type="entry name" value="ABC_TM1"/>
    <property type="match status" value="1"/>
</dbReference>
<keyword evidence="2 7" id="KW-0813">Transport</keyword>
<comment type="caution">
    <text evidence="9">The sequence shown here is derived from an EMBL/GenBank/DDBJ whole genome shotgun (WGS) entry which is preliminary data.</text>
</comment>
<dbReference type="InterPro" id="IPR025966">
    <property type="entry name" value="OppC_N"/>
</dbReference>
<dbReference type="Proteomes" id="UP000886198">
    <property type="component" value="Unassembled WGS sequence"/>
</dbReference>
<keyword evidence="6 7" id="KW-0472">Membrane</keyword>
<evidence type="ECO:0000256" key="1">
    <source>
        <dbReference type="ARBA" id="ARBA00004651"/>
    </source>
</evidence>
<dbReference type="Pfam" id="PF00528">
    <property type="entry name" value="BPD_transp_1"/>
    <property type="match status" value="1"/>
</dbReference>
<name>A0A7C1GU80_9BACT</name>
<feature type="domain" description="ABC transmembrane type-1" evidence="8">
    <location>
        <begin position="92"/>
        <end position="282"/>
    </location>
</feature>
<feature type="transmembrane region" description="Helical" evidence="7">
    <location>
        <begin position="264"/>
        <end position="282"/>
    </location>
</feature>
<dbReference type="GO" id="GO:0005886">
    <property type="term" value="C:plasma membrane"/>
    <property type="evidence" value="ECO:0007669"/>
    <property type="project" value="UniProtKB-SubCell"/>
</dbReference>
<dbReference type="PANTHER" id="PTHR43386:SF1">
    <property type="entry name" value="D,D-DIPEPTIDE TRANSPORT SYSTEM PERMEASE PROTEIN DDPC-RELATED"/>
    <property type="match status" value="1"/>
</dbReference>
<dbReference type="CDD" id="cd06261">
    <property type="entry name" value="TM_PBP2"/>
    <property type="match status" value="1"/>
</dbReference>
<comment type="similarity">
    <text evidence="7">Belongs to the binding-protein-dependent transport system permease family.</text>
</comment>
<dbReference type="Gene3D" id="1.10.3720.10">
    <property type="entry name" value="MetI-like"/>
    <property type="match status" value="1"/>
</dbReference>
<dbReference type="Pfam" id="PF12911">
    <property type="entry name" value="OppC_N"/>
    <property type="match status" value="1"/>
</dbReference>
<evidence type="ECO:0000313" key="9">
    <source>
        <dbReference type="EMBL" id="HDP78480.1"/>
    </source>
</evidence>
<dbReference type="InterPro" id="IPR035906">
    <property type="entry name" value="MetI-like_sf"/>
</dbReference>
<protein>
    <submittedName>
        <fullName evidence="9">ABC transporter permease</fullName>
    </submittedName>
</protein>
<keyword evidence="3" id="KW-1003">Cell membrane</keyword>
<organism evidence="9">
    <name type="scientific">Mesotoga infera</name>
    <dbReference type="NCBI Taxonomy" id="1236046"/>
    <lineage>
        <taxon>Bacteria</taxon>
        <taxon>Thermotogati</taxon>
        <taxon>Thermotogota</taxon>
        <taxon>Thermotogae</taxon>
        <taxon>Kosmotogales</taxon>
        <taxon>Kosmotogaceae</taxon>
        <taxon>Mesotoga</taxon>
    </lineage>
</organism>
<evidence type="ECO:0000256" key="2">
    <source>
        <dbReference type="ARBA" id="ARBA00022448"/>
    </source>
</evidence>